<dbReference type="Gene3D" id="6.10.340.10">
    <property type="match status" value="1"/>
</dbReference>
<feature type="compositionally biased region" description="Acidic residues" evidence="12">
    <location>
        <begin position="719"/>
        <end position="728"/>
    </location>
</feature>
<evidence type="ECO:0000256" key="3">
    <source>
        <dbReference type="ARBA" id="ARBA00012438"/>
    </source>
</evidence>
<sequence length="982" mass="103018">MPMTAFTQLKQADGTLVEFSPTPSTPAKRPSRWSPANWPVNRKVLAIVIVPLILAATFGGLRIYASAGAAGDLRLAADRAELIPHIDDYMAAMEGVLIAATEGGDGQAAMSTFDKRKSDLQQRLEATDAAEDVGQAVGSLLGKGSELVDAVMSNSIDLRQRILDYGPLLLTGEAAITGSVHSNQQSLQAQVEALARAVGARGQMAIQQMLVTAGGAEPEPLLRTSMITMAGTEPSTVAALTKVLGGGSEEAATLRAEMVKRMAMMSNPGVPLVGNADMLASLQATDTIAGQIIENTTASIPAAVEAQANDARNDAIRDAILVATAIISAIVIVLLVARSLVRPLRTLRDSALRVAHQDLATEIERVRAGGELVPVTPIPVQTTEEIGQVAHAVDELHEQAVFLAGEQAQLQLQVSDMFETLSRRSRSLVDQQLSLIDQLERNEDDPQRLESLFRLDHLAARMRRNGANLLVLSGSKLAREHSRPVQLATVINAAASEVEDYTRVVTASVADVEITGSVAGDLIHLLAELLDNALRYSPPISQVRVSAVHAAKGALVIEVSDVGLGMTEADLRVANTRLQSGGEVNPYTARHMGLYVVGRLATQHGLVVRLRSTVAEEPSSGTTAGVYIPATLLARDGGDVVEDLPYGRPVDAHAGIATALSSDADPTHGSDLGSGPDESHLNGGEVPFDLLPQRSPGASGISELPGTLAPQPEPAAEVPVEEPADEPVSEWPQQWPVHTEESAALAKGQAAAAADTAPVDESGRPSPTNTSSFFASRGQAATHGVNGAGDLNGHSAPNGHSDLNGVNGVHVPADDPGEPEEPAESAPDRAESQEVEGDSIYQSMISEFEIDPTTHVRSADLDWKTVWEKGWSVAAAAQDAPVDQRTEEGLPMRTPGARLVPGGVAAVVAASADAEGRHRNGGVHRNDDGSETVASADEPDSGMFAAFTPRDPEAVRASTSNLFGGVHAGRSRARETRGTDNE</sequence>
<evidence type="ECO:0000256" key="4">
    <source>
        <dbReference type="ARBA" id="ARBA00022553"/>
    </source>
</evidence>
<dbReference type="InterPro" id="IPR003660">
    <property type="entry name" value="HAMP_dom"/>
</dbReference>
<evidence type="ECO:0000256" key="10">
    <source>
        <dbReference type="ARBA" id="ARBA00022989"/>
    </source>
</evidence>
<dbReference type="GO" id="GO:0016020">
    <property type="term" value="C:membrane"/>
    <property type="evidence" value="ECO:0007669"/>
    <property type="project" value="UniProtKB-SubCell"/>
</dbReference>
<dbReference type="InterPro" id="IPR003594">
    <property type="entry name" value="HATPase_dom"/>
</dbReference>
<dbReference type="PANTHER" id="PTHR44936">
    <property type="entry name" value="SENSOR PROTEIN CREC"/>
    <property type="match status" value="1"/>
</dbReference>
<dbReference type="PROSITE" id="PS50885">
    <property type="entry name" value="HAMP"/>
    <property type="match status" value="1"/>
</dbReference>
<feature type="region of interest" description="Disordered" evidence="12">
    <location>
        <begin position="878"/>
        <end position="897"/>
    </location>
</feature>
<feature type="compositionally biased region" description="Basic and acidic residues" evidence="12">
    <location>
        <begin position="972"/>
        <end position="982"/>
    </location>
</feature>
<feature type="region of interest" description="Disordered" evidence="12">
    <location>
        <begin position="661"/>
        <end position="837"/>
    </location>
</feature>
<comment type="subcellular location">
    <subcellularLocation>
        <location evidence="2">Membrane</location>
    </subcellularLocation>
</comment>
<comment type="catalytic activity">
    <reaction evidence="1">
        <text>ATP + protein L-histidine = ADP + protein N-phospho-L-histidine.</text>
        <dbReference type="EC" id="2.7.13.3"/>
    </reaction>
</comment>
<dbReference type="GO" id="GO:0004673">
    <property type="term" value="F:protein histidine kinase activity"/>
    <property type="evidence" value="ECO:0007669"/>
    <property type="project" value="UniProtKB-EC"/>
</dbReference>
<name>A0A6N4UPZ4_9MYCO</name>
<keyword evidence="5" id="KW-0808">Transferase</keyword>
<feature type="domain" description="Histidine kinase" evidence="14">
    <location>
        <begin position="522"/>
        <end position="632"/>
    </location>
</feature>
<feature type="transmembrane region" description="Helical" evidence="13">
    <location>
        <begin position="319"/>
        <end position="341"/>
    </location>
</feature>
<dbReference type="InterPro" id="IPR005467">
    <property type="entry name" value="His_kinase_dom"/>
</dbReference>
<evidence type="ECO:0000259" key="15">
    <source>
        <dbReference type="PROSITE" id="PS50885"/>
    </source>
</evidence>
<dbReference type="EC" id="2.7.13.3" evidence="3"/>
<protein>
    <recommendedName>
        <fullName evidence="3">histidine kinase</fullName>
        <ecNumber evidence="3">2.7.13.3</ecNumber>
    </recommendedName>
</protein>
<dbReference type="SMART" id="SM00304">
    <property type="entry name" value="HAMP"/>
    <property type="match status" value="1"/>
</dbReference>
<keyword evidence="8 16" id="KW-0418">Kinase</keyword>
<keyword evidence="9" id="KW-0067">ATP-binding</keyword>
<dbReference type="CDD" id="cd06225">
    <property type="entry name" value="HAMP"/>
    <property type="match status" value="1"/>
</dbReference>
<accession>A0A6N4UPZ4</accession>
<dbReference type="PANTHER" id="PTHR44936:SF9">
    <property type="entry name" value="SENSOR PROTEIN CREC"/>
    <property type="match status" value="1"/>
</dbReference>
<evidence type="ECO:0000256" key="5">
    <source>
        <dbReference type="ARBA" id="ARBA00022679"/>
    </source>
</evidence>
<dbReference type="SMART" id="SM00387">
    <property type="entry name" value="HATPase_c"/>
    <property type="match status" value="1"/>
</dbReference>
<evidence type="ECO:0000256" key="9">
    <source>
        <dbReference type="ARBA" id="ARBA00022840"/>
    </source>
</evidence>
<feature type="compositionally biased region" description="Basic and acidic residues" evidence="12">
    <location>
        <begin position="915"/>
        <end position="928"/>
    </location>
</feature>
<dbReference type="GO" id="GO:0000160">
    <property type="term" value="P:phosphorelay signal transduction system"/>
    <property type="evidence" value="ECO:0007669"/>
    <property type="project" value="UniProtKB-KW"/>
</dbReference>
<dbReference type="SUPFAM" id="SSF55874">
    <property type="entry name" value="ATPase domain of HSP90 chaperone/DNA topoisomerase II/histidine kinase"/>
    <property type="match status" value="1"/>
</dbReference>
<feature type="compositionally biased region" description="Polar residues" evidence="12">
    <location>
        <begin position="765"/>
        <end position="774"/>
    </location>
</feature>
<evidence type="ECO:0000256" key="7">
    <source>
        <dbReference type="ARBA" id="ARBA00022741"/>
    </source>
</evidence>
<keyword evidence="11" id="KW-0902">Two-component regulatory system</keyword>
<evidence type="ECO:0000313" key="17">
    <source>
        <dbReference type="Proteomes" id="UP000466906"/>
    </source>
</evidence>
<keyword evidence="17" id="KW-1185">Reference proteome</keyword>
<evidence type="ECO:0000256" key="1">
    <source>
        <dbReference type="ARBA" id="ARBA00000085"/>
    </source>
</evidence>
<dbReference type="AlphaFoldDB" id="A0A6N4UPZ4"/>
<dbReference type="PROSITE" id="PS50109">
    <property type="entry name" value="HIS_KIN"/>
    <property type="match status" value="1"/>
</dbReference>
<evidence type="ECO:0000256" key="6">
    <source>
        <dbReference type="ARBA" id="ARBA00022692"/>
    </source>
</evidence>
<evidence type="ECO:0000256" key="13">
    <source>
        <dbReference type="SAM" id="Phobius"/>
    </source>
</evidence>
<evidence type="ECO:0000313" key="16">
    <source>
        <dbReference type="EMBL" id="BBX27126.1"/>
    </source>
</evidence>
<keyword evidence="7" id="KW-0547">Nucleotide-binding</keyword>
<dbReference type="Proteomes" id="UP000466906">
    <property type="component" value="Chromosome"/>
</dbReference>
<keyword evidence="4" id="KW-0597">Phosphoprotein</keyword>
<dbReference type="GO" id="GO:0005524">
    <property type="term" value="F:ATP binding"/>
    <property type="evidence" value="ECO:0007669"/>
    <property type="project" value="UniProtKB-KW"/>
</dbReference>
<proteinExistence type="predicted"/>
<gene>
    <name evidence="16" type="ORF">MALV_22510</name>
</gene>
<dbReference type="KEGG" id="malv:MALV_22510"/>
<keyword evidence="13" id="KW-0472">Membrane</keyword>
<feature type="compositionally biased region" description="Low complexity" evidence="12">
    <location>
        <begin position="743"/>
        <end position="757"/>
    </location>
</feature>
<keyword evidence="6 13" id="KW-0812">Transmembrane</keyword>
<keyword evidence="10 13" id="KW-1133">Transmembrane helix</keyword>
<dbReference type="InterPro" id="IPR050980">
    <property type="entry name" value="2C_sensor_his_kinase"/>
</dbReference>
<evidence type="ECO:0000256" key="11">
    <source>
        <dbReference type="ARBA" id="ARBA00023012"/>
    </source>
</evidence>
<evidence type="ECO:0000259" key="14">
    <source>
        <dbReference type="PROSITE" id="PS50109"/>
    </source>
</evidence>
<reference evidence="16 17" key="1">
    <citation type="journal article" date="2019" name="Emerg. Microbes Infect.">
        <title>Comprehensive subspecies identification of 175 nontuberculous mycobacteria species based on 7547 genomic profiles.</title>
        <authorList>
            <person name="Matsumoto Y."/>
            <person name="Kinjo T."/>
            <person name="Motooka D."/>
            <person name="Nabeya D."/>
            <person name="Jung N."/>
            <person name="Uechi K."/>
            <person name="Horii T."/>
            <person name="Iida T."/>
            <person name="Fujita J."/>
            <person name="Nakamura S."/>
        </authorList>
    </citation>
    <scope>NUCLEOTIDE SEQUENCE [LARGE SCALE GENOMIC DNA]</scope>
    <source>
        <strain evidence="16 17">JCM 12272</strain>
    </source>
</reference>
<organism evidence="16 17">
    <name type="scientific">Mycolicibacterium alvei</name>
    <dbReference type="NCBI Taxonomy" id="67081"/>
    <lineage>
        <taxon>Bacteria</taxon>
        <taxon>Bacillati</taxon>
        <taxon>Actinomycetota</taxon>
        <taxon>Actinomycetes</taxon>
        <taxon>Mycobacteriales</taxon>
        <taxon>Mycobacteriaceae</taxon>
        <taxon>Mycolicibacterium</taxon>
    </lineage>
</organism>
<dbReference type="Gene3D" id="3.30.565.10">
    <property type="entry name" value="Histidine kinase-like ATPase, C-terminal domain"/>
    <property type="match status" value="1"/>
</dbReference>
<feature type="region of interest" description="Disordered" evidence="12">
    <location>
        <begin position="915"/>
        <end position="982"/>
    </location>
</feature>
<feature type="domain" description="HAMP" evidence="15">
    <location>
        <begin position="338"/>
        <end position="405"/>
    </location>
</feature>
<dbReference type="Pfam" id="PF00672">
    <property type="entry name" value="HAMP"/>
    <property type="match status" value="1"/>
</dbReference>
<feature type="transmembrane region" description="Helical" evidence="13">
    <location>
        <begin position="44"/>
        <end position="65"/>
    </location>
</feature>
<dbReference type="EMBL" id="AP022565">
    <property type="protein sequence ID" value="BBX27126.1"/>
    <property type="molecule type" value="Genomic_DNA"/>
</dbReference>
<dbReference type="InterPro" id="IPR036890">
    <property type="entry name" value="HATPase_C_sf"/>
</dbReference>
<dbReference type="Pfam" id="PF02518">
    <property type="entry name" value="HATPase_c"/>
    <property type="match status" value="1"/>
</dbReference>
<evidence type="ECO:0000256" key="8">
    <source>
        <dbReference type="ARBA" id="ARBA00022777"/>
    </source>
</evidence>
<evidence type="ECO:0000256" key="2">
    <source>
        <dbReference type="ARBA" id="ARBA00004370"/>
    </source>
</evidence>
<evidence type="ECO:0000256" key="12">
    <source>
        <dbReference type="SAM" id="MobiDB-lite"/>
    </source>
</evidence>